<organism evidence="1 2">
    <name type="scientific">Trichinella britovi</name>
    <name type="common">Parasitic roundworm</name>
    <dbReference type="NCBI Taxonomy" id="45882"/>
    <lineage>
        <taxon>Eukaryota</taxon>
        <taxon>Metazoa</taxon>
        <taxon>Ecdysozoa</taxon>
        <taxon>Nematoda</taxon>
        <taxon>Enoplea</taxon>
        <taxon>Dorylaimia</taxon>
        <taxon>Trichinellida</taxon>
        <taxon>Trichinellidae</taxon>
        <taxon>Trichinella</taxon>
    </lineage>
</organism>
<keyword evidence="2" id="KW-1185">Reference proteome</keyword>
<accession>A0A0V1DCW6</accession>
<protein>
    <submittedName>
        <fullName evidence="1">Uncharacterized protein</fullName>
    </submittedName>
</protein>
<dbReference type="AlphaFoldDB" id="A0A0V1DCW6"/>
<dbReference type="EMBL" id="JYDI01000014">
    <property type="protein sequence ID" value="KRY59227.1"/>
    <property type="molecule type" value="Genomic_DNA"/>
</dbReference>
<name>A0A0V1DCW6_TRIBR</name>
<reference evidence="1 2" key="1">
    <citation type="submission" date="2015-01" db="EMBL/GenBank/DDBJ databases">
        <title>Evolution of Trichinella species and genotypes.</title>
        <authorList>
            <person name="Korhonen P.K."/>
            <person name="Edoardo P."/>
            <person name="Giuseppe L.R."/>
            <person name="Gasser R.B."/>
        </authorList>
    </citation>
    <scope>NUCLEOTIDE SEQUENCE [LARGE SCALE GENOMIC DNA]</scope>
    <source>
        <strain evidence="1">ISS120</strain>
    </source>
</reference>
<evidence type="ECO:0000313" key="1">
    <source>
        <dbReference type="EMBL" id="KRY59227.1"/>
    </source>
</evidence>
<comment type="caution">
    <text evidence="1">The sequence shown here is derived from an EMBL/GenBank/DDBJ whole genome shotgun (WGS) entry which is preliminary data.</text>
</comment>
<dbReference type="OrthoDB" id="5920581at2759"/>
<proteinExistence type="predicted"/>
<evidence type="ECO:0000313" key="2">
    <source>
        <dbReference type="Proteomes" id="UP000054653"/>
    </source>
</evidence>
<dbReference type="Proteomes" id="UP000054653">
    <property type="component" value="Unassembled WGS sequence"/>
</dbReference>
<gene>
    <name evidence="1" type="ORF">T03_5175</name>
</gene>
<sequence>MMIEVQIKTDQTIKDISRNISDKAQLKELEIKVILPTEFRDEGITQRFIKWLLGDRAVEGLCKIQLCPVLCMTKKSSREGVPETNRPEKEEV</sequence>